<feature type="compositionally biased region" description="Acidic residues" evidence="2">
    <location>
        <begin position="232"/>
        <end position="274"/>
    </location>
</feature>
<organism evidence="4">
    <name type="scientific">Davidia involucrata</name>
    <name type="common">Dove tree</name>
    <dbReference type="NCBI Taxonomy" id="16924"/>
    <lineage>
        <taxon>Eukaryota</taxon>
        <taxon>Viridiplantae</taxon>
        <taxon>Streptophyta</taxon>
        <taxon>Embryophyta</taxon>
        <taxon>Tracheophyta</taxon>
        <taxon>Spermatophyta</taxon>
        <taxon>Magnoliopsida</taxon>
        <taxon>eudicotyledons</taxon>
        <taxon>Gunneridae</taxon>
        <taxon>Pentapetalae</taxon>
        <taxon>asterids</taxon>
        <taxon>Cornales</taxon>
        <taxon>Nyssaceae</taxon>
        <taxon>Davidia</taxon>
    </lineage>
</organism>
<feature type="region of interest" description="Disordered" evidence="2">
    <location>
        <begin position="232"/>
        <end position="284"/>
    </location>
</feature>
<dbReference type="GO" id="GO:0007165">
    <property type="term" value="P:signal transduction"/>
    <property type="evidence" value="ECO:0007669"/>
    <property type="project" value="InterPro"/>
</dbReference>
<dbReference type="AlphaFoldDB" id="A0A5B6YU73"/>
<evidence type="ECO:0000313" key="4">
    <source>
        <dbReference type="EMBL" id="MPA34683.1"/>
    </source>
</evidence>
<dbReference type="PANTHER" id="PTHR32009">
    <property type="entry name" value="TMV RESISTANCE PROTEIN N-LIKE"/>
    <property type="match status" value="1"/>
</dbReference>
<sequence length="284" mass="32603">MAGEASSSSTCRYTYDVFLSFRGKDTRKTFTDHLYTAMLQAGIHTFKDDDEIEKGENIQSEVQKAIQQSKISVIVFSKDYASSQWCLDELVMIIERKRTSQHVVLPVFYDVHPSEVRNQSGAFAKVFARYECMKKVKGWRAALGEVADTKGFVLQNEADGHESKFINKIIKGILDRMVPFCVNRHPIVKEFQAREVNLWVQHTQGAVELAEDTESTIVNSIRIPRHRDESDDDWTEILYDDDNDDDEDTHDDDGGTYDDDSDDHEDTYDDDSDELGVHMDRVRV</sequence>
<accession>A0A5B6YU73</accession>
<dbReference type="InterPro" id="IPR000157">
    <property type="entry name" value="TIR_dom"/>
</dbReference>
<reference evidence="4" key="1">
    <citation type="submission" date="2019-08" db="EMBL/GenBank/DDBJ databases">
        <title>Reference gene set and small RNA set construction with multiple tissues from Davidia involucrata Baill.</title>
        <authorList>
            <person name="Yang H."/>
            <person name="Zhou C."/>
            <person name="Li G."/>
            <person name="Wang J."/>
            <person name="Gao P."/>
            <person name="Wang M."/>
            <person name="Wang R."/>
            <person name="Zhao Y."/>
        </authorList>
    </citation>
    <scope>NUCLEOTIDE SEQUENCE</scope>
    <source>
        <tissue evidence="4">Mixed with DoveR01_LX</tissue>
    </source>
</reference>
<dbReference type="SUPFAM" id="SSF52200">
    <property type="entry name" value="Toll/Interleukin receptor TIR domain"/>
    <property type="match status" value="1"/>
</dbReference>
<dbReference type="Pfam" id="PF01582">
    <property type="entry name" value="TIR"/>
    <property type="match status" value="1"/>
</dbReference>
<dbReference type="FunFam" id="3.40.50.10140:FF:000007">
    <property type="entry name" value="Disease resistance protein (TIR-NBS-LRR class)"/>
    <property type="match status" value="1"/>
</dbReference>
<dbReference type="PROSITE" id="PS50104">
    <property type="entry name" value="TIR"/>
    <property type="match status" value="1"/>
</dbReference>
<dbReference type="SMART" id="SM00255">
    <property type="entry name" value="TIR"/>
    <property type="match status" value="1"/>
</dbReference>
<gene>
    <name evidence="4" type="ORF">Din_004124</name>
</gene>
<evidence type="ECO:0000256" key="2">
    <source>
        <dbReference type="SAM" id="MobiDB-lite"/>
    </source>
</evidence>
<dbReference type="Gene3D" id="3.40.50.10140">
    <property type="entry name" value="Toll/interleukin-1 receptor homology (TIR) domain"/>
    <property type="match status" value="1"/>
</dbReference>
<name>A0A5B6YU73_DAVIN</name>
<feature type="compositionally biased region" description="Basic and acidic residues" evidence="2">
    <location>
        <begin position="275"/>
        <end position="284"/>
    </location>
</feature>
<feature type="domain" description="TIR" evidence="3">
    <location>
        <begin position="13"/>
        <end position="177"/>
    </location>
</feature>
<keyword evidence="1" id="KW-0520">NAD</keyword>
<proteinExistence type="predicted"/>
<dbReference type="InterPro" id="IPR035897">
    <property type="entry name" value="Toll_tir_struct_dom_sf"/>
</dbReference>
<dbReference type="EMBL" id="GHES01004124">
    <property type="protein sequence ID" value="MPA34683.1"/>
    <property type="molecule type" value="Transcribed_RNA"/>
</dbReference>
<evidence type="ECO:0000259" key="3">
    <source>
        <dbReference type="PROSITE" id="PS50104"/>
    </source>
</evidence>
<evidence type="ECO:0000256" key="1">
    <source>
        <dbReference type="ARBA" id="ARBA00023027"/>
    </source>
</evidence>
<protein>
    <recommendedName>
        <fullName evidence="3">TIR domain-containing protein</fullName>
    </recommendedName>
</protein>
<dbReference type="PANTHER" id="PTHR32009:SF154">
    <property type="entry name" value="TIR DOMAIN-CONTAINING PROTEIN"/>
    <property type="match status" value="1"/>
</dbReference>